<dbReference type="SUPFAM" id="SSF117856">
    <property type="entry name" value="AF0104/ALDC/Ptd012-like"/>
    <property type="match status" value="1"/>
</dbReference>
<feature type="domain" description="PPC" evidence="2">
    <location>
        <begin position="25"/>
        <end position="168"/>
    </location>
</feature>
<dbReference type="EMBL" id="CH991569">
    <property type="protein sequence ID" value="EDQ86056.1"/>
    <property type="molecule type" value="Genomic_DNA"/>
</dbReference>
<gene>
    <name evidence="3" type="ORF">MONBRDRAFT_34006</name>
</gene>
<feature type="region of interest" description="Disordered" evidence="1">
    <location>
        <begin position="1"/>
        <end position="20"/>
    </location>
</feature>
<sequence>MATGGASEGLQGLLPKADRPTRGVASACTSVAFRAHPHEELVDVLKDVVTQHGLRAAFVQTCVGSIEKACLRLASANRENGEDFSDFLELDERCEICSLVGTLAVDEAGNFAKHLHVTLADKAGRVVGGHVMSLQLFTTAEVVLGELTQAVFDRPLDPETGYDELTVEPR</sequence>
<dbReference type="PANTHER" id="PTHR34988:SF1">
    <property type="entry name" value="DNA-BINDING PROTEIN"/>
    <property type="match status" value="1"/>
</dbReference>
<dbReference type="Gene3D" id="3.30.1330.80">
    <property type="entry name" value="Hypothetical protein, similar to alpha- acetolactate decarboxylase, domain 2"/>
    <property type="match status" value="1"/>
</dbReference>
<dbReference type="GeneID" id="5894421"/>
<dbReference type="RefSeq" id="XP_001749250.1">
    <property type="nucleotide sequence ID" value="XM_001749198.1"/>
</dbReference>
<dbReference type="Proteomes" id="UP000001357">
    <property type="component" value="Unassembled WGS sequence"/>
</dbReference>
<dbReference type="AlphaFoldDB" id="A9V924"/>
<dbReference type="PANTHER" id="PTHR34988">
    <property type="entry name" value="PROTEIN, PUTATIVE-RELATED"/>
    <property type="match status" value="1"/>
</dbReference>
<proteinExistence type="predicted"/>
<dbReference type="PROSITE" id="PS51742">
    <property type="entry name" value="PPC"/>
    <property type="match status" value="1"/>
</dbReference>
<dbReference type="OMA" id="TEINGHF"/>
<name>A9V924_MONBE</name>
<reference evidence="3 4" key="1">
    <citation type="journal article" date="2008" name="Nature">
        <title>The genome of the choanoflagellate Monosiga brevicollis and the origin of metazoans.</title>
        <authorList>
            <consortium name="JGI Sequencing"/>
            <person name="King N."/>
            <person name="Westbrook M.J."/>
            <person name="Young S.L."/>
            <person name="Kuo A."/>
            <person name="Abedin M."/>
            <person name="Chapman J."/>
            <person name="Fairclough S."/>
            <person name="Hellsten U."/>
            <person name="Isogai Y."/>
            <person name="Letunic I."/>
            <person name="Marr M."/>
            <person name="Pincus D."/>
            <person name="Putnam N."/>
            <person name="Rokas A."/>
            <person name="Wright K.J."/>
            <person name="Zuzow R."/>
            <person name="Dirks W."/>
            <person name="Good M."/>
            <person name="Goodstein D."/>
            <person name="Lemons D."/>
            <person name="Li W."/>
            <person name="Lyons J.B."/>
            <person name="Morris A."/>
            <person name="Nichols S."/>
            <person name="Richter D.J."/>
            <person name="Salamov A."/>
            <person name="Bork P."/>
            <person name="Lim W.A."/>
            <person name="Manning G."/>
            <person name="Miller W.T."/>
            <person name="McGinnis W."/>
            <person name="Shapiro H."/>
            <person name="Tjian R."/>
            <person name="Grigoriev I.V."/>
            <person name="Rokhsar D."/>
        </authorList>
    </citation>
    <scope>NUCLEOTIDE SEQUENCE [LARGE SCALE GENOMIC DNA]</scope>
    <source>
        <strain evidence="4">MX1 / ATCC 50154</strain>
    </source>
</reference>
<protein>
    <recommendedName>
        <fullName evidence="2">PPC domain-containing protein</fullName>
    </recommendedName>
</protein>
<evidence type="ECO:0000256" key="1">
    <source>
        <dbReference type="SAM" id="MobiDB-lite"/>
    </source>
</evidence>
<dbReference type="STRING" id="81824.A9V924"/>
<dbReference type="Pfam" id="PF03479">
    <property type="entry name" value="PCC"/>
    <property type="match status" value="1"/>
</dbReference>
<organism evidence="3 4">
    <name type="scientific">Monosiga brevicollis</name>
    <name type="common">Choanoflagellate</name>
    <dbReference type="NCBI Taxonomy" id="81824"/>
    <lineage>
        <taxon>Eukaryota</taxon>
        <taxon>Choanoflagellata</taxon>
        <taxon>Craspedida</taxon>
        <taxon>Salpingoecidae</taxon>
        <taxon>Monosiga</taxon>
    </lineage>
</organism>
<dbReference type="eggNOG" id="ENOG502RZDY">
    <property type="taxonomic scope" value="Eukaryota"/>
</dbReference>
<evidence type="ECO:0000259" key="2">
    <source>
        <dbReference type="PROSITE" id="PS51742"/>
    </source>
</evidence>
<evidence type="ECO:0000313" key="4">
    <source>
        <dbReference type="Proteomes" id="UP000001357"/>
    </source>
</evidence>
<dbReference type="CDD" id="cd11378">
    <property type="entry name" value="DUF296"/>
    <property type="match status" value="1"/>
</dbReference>
<evidence type="ECO:0000313" key="3">
    <source>
        <dbReference type="EMBL" id="EDQ86056.1"/>
    </source>
</evidence>
<accession>A9V924</accession>
<dbReference type="InterPro" id="IPR005175">
    <property type="entry name" value="PPC_dom"/>
</dbReference>
<keyword evidence="4" id="KW-1185">Reference proteome</keyword>
<dbReference type="InParanoid" id="A9V924"/>
<dbReference type="KEGG" id="mbr:MONBRDRAFT_34006"/>